<feature type="transmembrane region" description="Helical" evidence="2">
    <location>
        <begin position="436"/>
        <end position="458"/>
    </location>
</feature>
<organism evidence="3 4">
    <name type="scientific">Monilinia fructicola</name>
    <name type="common">Brown rot fungus</name>
    <name type="synonym">Ciboria fructicola</name>
    <dbReference type="NCBI Taxonomy" id="38448"/>
    <lineage>
        <taxon>Eukaryota</taxon>
        <taxon>Fungi</taxon>
        <taxon>Dikarya</taxon>
        <taxon>Ascomycota</taxon>
        <taxon>Pezizomycotina</taxon>
        <taxon>Leotiomycetes</taxon>
        <taxon>Helotiales</taxon>
        <taxon>Sclerotiniaceae</taxon>
        <taxon>Monilinia</taxon>
    </lineage>
</organism>
<feature type="transmembrane region" description="Helical" evidence="2">
    <location>
        <begin position="378"/>
        <end position="397"/>
    </location>
</feature>
<sequence>MFELTSMMLTWVATPPILPRLDQKSHGKFDIYYYRANTSARVSFIQSPSTFNKNLHITHVPRLYAAQKVIISLYNDAAQSAPPLVHSHTITLFEASSSIDTTRSSRKDQYFLSKFSLLRAFILSRRKLAGVIPTPCLPNFIMSRPFSDIPATPRVISPSPTPSDISQNGEYFGPMTRSARKRLSAQTVLMDEGIDEDEAEDSAIELDRSRSRSRSPIKSRRAANSKVKTIKKIPKPIESVKVEEANGMNGTNGTNDTNGTTGKVTNGHLSPSSASVSSGWSWRDFSRSPSPLGLIPIHRQWRSFIHRHEIPRKLLHVSIGFFTIWLYISGVQTNAITPYLMGALIPIATVDYVRHNYPAFNGLYVRLLGAFMRETEYAGWNGVIWYLLGAWIVLGFFPKDIGVMGILLLSWCDTAASTVGRAYGRYTPRIRRGKSLAGSLAAFVVGAVTAAVFWGWLAPRTGPFPDDLDWPFMFSGDLILPAGIRDLIGLSEAQGIVSGGLALAIMSLWTGFTAAASEVVDIFGWDDNLTIPVLSGFGMWGFLKIFG</sequence>
<evidence type="ECO:0000313" key="3">
    <source>
        <dbReference type="EMBL" id="KAA8574916.1"/>
    </source>
</evidence>
<feature type="compositionally biased region" description="Basic residues" evidence="1">
    <location>
        <begin position="211"/>
        <end position="228"/>
    </location>
</feature>
<dbReference type="GO" id="GO:0005789">
    <property type="term" value="C:endoplasmic reticulum membrane"/>
    <property type="evidence" value="ECO:0007669"/>
    <property type="project" value="TreeGrafter"/>
</dbReference>
<dbReference type="VEuPathDB" id="FungiDB:MFRU_002g04190"/>
<evidence type="ECO:0000313" key="4">
    <source>
        <dbReference type="Proteomes" id="UP000322873"/>
    </source>
</evidence>
<proteinExistence type="predicted"/>
<keyword evidence="2" id="KW-1133">Transmembrane helix</keyword>
<evidence type="ECO:0008006" key="5">
    <source>
        <dbReference type="Google" id="ProtNLM"/>
    </source>
</evidence>
<gene>
    <name evidence="3" type="ORF">EYC84_004153</name>
</gene>
<dbReference type="GO" id="GO:0004143">
    <property type="term" value="F:ATP-dependent diacylglycerol kinase activity"/>
    <property type="evidence" value="ECO:0007669"/>
    <property type="project" value="InterPro"/>
</dbReference>
<feature type="region of interest" description="Disordered" evidence="1">
    <location>
        <begin position="192"/>
        <end position="228"/>
    </location>
</feature>
<reference evidence="3 4" key="1">
    <citation type="submission" date="2019-06" db="EMBL/GenBank/DDBJ databases">
        <title>Genome Sequence of the Brown Rot Fungal Pathogen Monilinia fructicola.</title>
        <authorList>
            <person name="De Miccolis Angelini R.M."/>
            <person name="Landi L."/>
            <person name="Abate D."/>
            <person name="Pollastro S."/>
            <person name="Romanazzi G."/>
            <person name="Faretra F."/>
        </authorList>
    </citation>
    <scope>NUCLEOTIDE SEQUENCE [LARGE SCALE GENOMIC DNA]</scope>
    <source>
        <strain evidence="3 4">Mfrc123</strain>
    </source>
</reference>
<feature type="compositionally biased region" description="Acidic residues" evidence="1">
    <location>
        <begin position="192"/>
        <end position="204"/>
    </location>
</feature>
<accession>A0A5M9K425</accession>
<dbReference type="InterPro" id="IPR037997">
    <property type="entry name" value="Dgk1-like"/>
</dbReference>
<evidence type="ECO:0000256" key="1">
    <source>
        <dbReference type="SAM" id="MobiDB-lite"/>
    </source>
</evidence>
<feature type="transmembrane region" description="Helical" evidence="2">
    <location>
        <begin position="314"/>
        <end position="330"/>
    </location>
</feature>
<comment type="caution">
    <text evidence="3">The sequence shown here is derived from an EMBL/GenBank/DDBJ whole genome shotgun (WGS) entry which is preliminary data.</text>
</comment>
<dbReference type="AlphaFoldDB" id="A0A5M9K425"/>
<dbReference type="Proteomes" id="UP000322873">
    <property type="component" value="Unassembled WGS sequence"/>
</dbReference>
<keyword evidence="2" id="KW-0812">Transmembrane</keyword>
<keyword evidence="4" id="KW-1185">Reference proteome</keyword>
<evidence type="ECO:0000256" key="2">
    <source>
        <dbReference type="SAM" id="Phobius"/>
    </source>
</evidence>
<dbReference type="PANTHER" id="PTHR31303:SF1">
    <property type="entry name" value="CTP-DEPENDENT DIACYLGLYCEROL KINASE 1"/>
    <property type="match status" value="1"/>
</dbReference>
<dbReference type="GO" id="GO:0006654">
    <property type="term" value="P:phosphatidic acid biosynthetic process"/>
    <property type="evidence" value="ECO:0007669"/>
    <property type="project" value="TreeGrafter"/>
</dbReference>
<dbReference type="PANTHER" id="PTHR31303">
    <property type="entry name" value="CTP-DEPENDENT DIACYLGLYCEROL KINASE 1"/>
    <property type="match status" value="1"/>
</dbReference>
<keyword evidence="2" id="KW-0472">Membrane</keyword>
<feature type="transmembrane region" description="Helical" evidence="2">
    <location>
        <begin position="403"/>
        <end position="424"/>
    </location>
</feature>
<protein>
    <recommendedName>
        <fullName evidence="5">Phosphatidate cytidylyltransferase</fullName>
    </recommendedName>
</protein>
<dbReference type="EMBL" id="VICG01000002">
    <property type="protein sequence ID" value="KAA8574916.1"/>
    <property type="molecule type" value="Genomic_DNA"/>
</dbReference>
<name>A0A5M9K425_MONFR</name>